<evidence type="ECO:0000256" key="1">
    <source>
        <dbReference type="SAM" id="MobiDB-lite"/>
    </source>
</evidence>
<reference evidence="4" key="1">
    <citation type="journal article" date="2019" name="Int. J. Syst. Evol. Microbiol.">
        <title>The Global Catalogue of Microorganisms (GCM) 10K type strain sequencing project: providing services to taxonomists for standard genome sequencing and annotation.</title>
        <authorList>
            <consortium name="The Broad Institute Genomics Platform"/>
            <consortium name="The Broad Institute Genome Sequencing Center for Infectious Disease"/>
            <person name="Wu L."/>
            <person name="Ma J."/>
        </authorList>
    </citation>
    <scope>NUCLEOTIDE SEQUENCE [LARGE SCALE GENOMIC DNA]</scope>
    <source>
        <strain evidence="4">JCM 17688</strain>
    </source>
</reference>
<proteinExistence type="predicted"/>
<feature type="compositionally biased region" description="Pro residues" evidence="1">
    <location>
        <begin position="1"/>
        <end position="16"/>
    </location>
</feature>
<dbReference type="Proteomes" id="UP001500635">
    <property type="component" value="Unassembled WGS sequence"/>
</dbReference>
<keyword evidence="2" id="KW-1133">Transmembrane helix</keyword>
<feature type="region of interest" description="Disordered" evidence="1">
    <location>
        <begin position="1"/>
        <end position="21"/>
    </location>
</feature>
<evidence type="ECO:0000313" key="3">
    <source>
        <dbReference type="EMBL" id="GAA4407307.1"/>
    </source>
</evidence>
<sequence length="203" mass="22015">MPTPALPVPPPGPTPPTHSSGVPATVVVQLPRSTLDQLTQTHDWLYTNVATLVVGLVTVLVAIAAASMAYKGIVEQISSSQTDVTRQIAANQDSVTQQIAAENRRREHEVRVPLIDEVNDLAYDVRTASSSLADRGELGTRVMKLEVKLRLYELRDQSAALLKLWSVVKANAPDTEVEAAYRDLLFTIKTAIPGLEGTNPDQL</sequence>
<keyword evidence="2" id="KW-0472">Membrane</keyword>
<feature type="transmembrane region" description="Helical" evidence="2">
    <location>
        <begin position="44"/>
        <end position="70"/>
    </location>
</feature>
<name>A0ABP8KIW4_9ACTN</name>
<keyword evidence="2" id="KW-0812">Transmembrane</keyword>
<accession>A0ABP8KIW4</accession>
<comment type="caution">
    <text evidence="3">The sequence shown here is derived from an EMBL/GenBank/DDBJ whole genome shotgun (WGS) entry which is preliminary data.</text>
</comment>
<gene>
    <name evidence="3" type="ORF">GCM10023147_51240</name>
</gene>
<evidence type="ECO:0000313" key="4">
    <source>
        <dbReference type="Proteomes" id="UP001500635"/>
    </source>
</evidence>
<evidence type="ECO:0008006" key="5">
    <source>
        <dbReference type="Google" id="ProtNLM"/>
    </source>
</evidence>
<dbReference type="EMBL" id="BAABFR010000176">
    <property type="protein sequence ID" value="GAA4407307.1"/>
    <property type="molecule type" value="Genomic_DNA"/>
</dbReference>
<evidence type="ECO:0000256" key="2">
    <source>
        <dbReference type="SAM" id="Phobius"/>
    </source>
</evidence>
<keyword evidence="4" id="KW-1185">Reference proteome</keyword>
<protein>
    <recommendedName>
        <fullName evidence="5">LemA protein</fullName>
    </recommendedName>
</protein>
<organism evidence="3 4">
    <name type="scientific">Tsukamurella soli</name>
    <dbReference type="NCBI Taxonomy" id="644556"/>
    <lineage>
        <taxon>Bacteria</taxon>
        <taxon>Bacillati</taxon>
        <taxon>Actinomycetota</taxon>
        <taxon>Actinomycetes</taxon>
        <taxon>Mycobacteriales</taxon>
        <taxon>Tsukamurellaceae</taxon>
        <taxon>Tsukamurella</taxon>
    </lineage>
</organism>